<dbReference type="PANTHER" id="PTHR23530">
    <property type="entry name" value="TRANSPORT PROTEIN-RELATED"/>
    <property type="match status" value="1"/>
</dbReference>
<name>A0A7X9RVL7_9BACT</name>
<dbReference type="PROSITE" id="PS00216">
    <property type="entry name" value="SUGAR_TRANSPORT_1"/>
    <property type="match status" value="1"/>
</dbReference>
<feature type="transmembrane region" description="Helical" evidence="5">
    <location>
        <begin position="113"/>
        <end position="133"/>
    </location>
</feature>
<evidence type="ECO:0000256" key="1">
    <source>
        <dbReference type="ARBA" id="ARBA00004141"/>
    </source>
</evidence>
<comment type="subcellular location">
    <subcellularLocation>
        <location evidence="1">Membrane</location>
        <topology evidence="1">Multi-pass membrane protein</topology>
    </subcellularLocation>
</comment>
<dbReference type="RefSeq" id="WP_205959901.1">
    <property type="nucleotide sequence ID" value="NZ_JABANE010000043.1"/>
</dbReference>
<dbReference type="PANTHER" id="PTHR23530:SF1">
    <property type="entry name" value="PERMEASE, MAJOR FACILITATOR SUPERFAMILY-RELATED"/>
    <property type="match status" value="1"/>
</dbReference>
<evidence type="ECO:0000313" key="8">
    <source>
        <dbReference type="Proteomes" id="UP000576082"/>
    </source>
</evidence>
<protein>
    <submittedName>
        <fullName evidence="7">MFS transporter</fullName>
    </submittedName>
</protein>
<feature type="transmembrane region" description="Helical" evidence="5">
    <location>
        <begin position="209"/>
        <end position="227"/>
    </location>
</feature>
<feature type="domain" description="Major facilitator superfamily (MFS) profile" evidence="6">
    <location>
        <begin position="1"/>
        <end position="384"/>
    </location>
</feature>
<comment type="caution">
    <text evidence="7">The sequence shown here is derived from an EMBL/GenBank/DDBJ whole genome shotgun (WGS) entry which is preliminary data.</text>
</comment>
<dbReference type="InterPro" id="IPR036259">
    <property type="entry name" value="MFS_trans_sf"/>
</dbReference>
<feature type="transmembrane region" description="Helical" evidence="5">
    <location>
        <begin position="50"/>
        <end position="78"/>
    </location>
</feature>
<accession>A0A7X9RVL7</accession>
<dbReference type="InterPro" id="IPR011701">
    <property type="entry name" value="MFS"/>
</dbReference>
<organism evidence="7 8">
    <name type="scientific">Flammeovirga aprica JL-4</name>
    <dbReference type="NCBI Taxonomy" id="694437"/>
    <lineage>
        <taxon>Bacteria</taxon>
        <taxon>Pseudomonadati</taxon>
        <taxon>Bacteroidota</taxon>
        <taxon>Cytophagia</taxon>
        <taxon>Cytophagales</taxon>
        <taxon>Flammeovirgaceae</taxon>
        <taxon>Flammeovirga</taxon>
    </lineage>
</organism>
<dbReference type="InterPro" id="IPR020846">
    <property type="entry name" value="MFS_dom"/>
</dbReference>
<keyword evidence="4 5" id="KW-0472">Membrane</keyword>
<feature type="transmembrane region" description="Helical" evidence="5">
    <location>
        <begin position="233"/>
        <end position="249"/>
    </location>
</feature>
<dbReference type="Pfam" id="PF07690">
    <property type="entry name" value="MFS_1"/>
    <property type="match status" value="1"/>
</dbReference>
<keyword evidence="3 5" id="KW-1133">Transmembrane helix</keyword>
<keyword evidence="2 5" id="KW-0812">Transmembrane</keyword>
<dbReference type="SUPFAM" id="SSF103473">
    <property type="entry name" value="MFS general substrate transporter"/>
    <property type="match status" value="1"/>
</dbReference>
<keyword evidence="8" id="KW-1185">Reference proteome</keyword>
<feature type="transmembrane region" description="Helical" evidence="5">
    <location>
        <begin position="292"/>
        <end position="309"/>
    </location>
</feature>
<dbReference type="InterPro" id="IPR053160">
    <property type="entry name" value="MFS_DHA3_Transporter"/>
</dbReference>
<feature type="transmembrane region" description="Helical" evidence="5">
    <location>
        <begin position="330"/>
        <end position="352"/>
    </location>
</feature>
<reference evidence="7 8" key="1">
    <citation type="submission" date="2020-04" db="EMBL/GenBank/DDBJ databases">
        <title>Flammeovirga sp. SR4, a novel species isolated from seawater.</title>
        <authorList>
            <person name="Wang X."/>
        </authorList>
    </citation>
    <scope>NUCLEOTIDE SEQUENCE [LARGE SCALE GENOMIC DNA]</scope>
    <source>
        <strain evidence="7 8">ATCC 23126</strain>
    </source>
</reference>
<dbReference type="Gene3D" id="1.20.1250.20">
    <property type="entry name" value="MFS general substrate transporter like domains"/>
    <property type="match status" value="1"/>
</dbReference>
<dbReference type="InterPro" id="IPR005829">
    <property type="entry name" value="Sugar_transporter_CS"/>
</dbReference>
<evidence type="ECO:0000313" key="7">
    <source>
        <dbReference type="EMBL" id="NME69518.1"/>
    </source>
</evidence>
<dbReference type="PROSITE" id="PS50850">
    <property type="entry name" value="MFS"/>
    <property type="match status" value="1"/>
</dbReference>
<gene>
    <name evidence="7" type="ORF">HHU12_16190</name>
</gene>
<evidence type="ECO:0000256" key="4">
    <source>
        <dbReference type="ARBA" id="ARBA00023136"/>
    </source>
</evidence>
<feature type="transmembrane region" description="Helical" evidence="5">
    <location>
        <begin position="358"/>
        <end position="380"/>
    </location>
</feature>
<dbReference type="AlphaFoldDB" id="A0A7X9RVL7"/>
<proteinExistence type="predicted"/>
<dbReference type="Proteomes" id="UP000576082">
    <property type="component" value="Unassembled WGS sequence"/>
</dbReference>
<dbReference type="EMBL" id="JABANE010000043">
    <property type="protein sequence ID" value="NME69518.1"/>
    <property type="molecule type" value="Genomic_DNA"/>
</dbReference>
<evidence type="ECO:0000256" key="3">
    <source>
        <dbReference type="ARBA" id="ARBA00022989"/>
    </source>
</evidence>
<evidence type="ECO:0000259" key="6">
    <source>
        <dbReference type="PROSITE" id="PS50850"/>
    </source>
</evidence>
<evidence type="ECO:0000256" key="2">
    <source>
        <dbReference type="ARBA" id="ARBA00022692"/>
    </source>
</evidence>
<sequence length="386" mass="43112">MIIYLSEVGVSYTQIGTLYAIRKLVAFFLEIPTGILADSLGRKLSLATSFFAYIIAFIGIYYSTNFFLLVAAFSIFGLGETLRSGSHKAIIVSYLEEKGWMHLKTDYFANTRAWAQFGSGISSLVAGFLVLYSGEFKSIFLYSVIPYIINFFNLLTYPKSLDEGGKKKKKKTQSNFIKELWVVLKQRQLIKVITNATVLSSFLGASKDFIQPMMAAFALTLPFLGFIDDDKQKVGLVVGVLYFGIYMMTSRAAVISKSVKKKIPNQERFIINTLIIGLLLGITAGLMYEINLIFLAIVVFTLVYITDSLRKPILTSYMADDSPTEMLTTVLSVDSFVLTVFTALLSFIFGFLCDYLSIGNALILLGASLLVFYGMTKLFFKEKIIQ</sequence>
<dbReference type="GO" id="GO:0022857">
    <property type="term" value="F:transmembrane transporter activity"/>
    <property type="evidence" value="ECO:0007669"/>
    <property type="project" value="InterPro"/>
</dbReference>
<dbReference type="GO" id="GO:0016020">
    <property type="term" value="C:membrane"/>
    <property type="evidence" value="ECO:0007669"/>
    <property type="project" value="UniProtKB-SubCell"/>
</dbReference>
<dbReference type="CDD" id="cd06174">
    <property type="entry name" value="MFS"/>
    <property type="match status" value="1"/>
</dbReference>
<evidence type="ECO:0000256" key="5">
    <source>
        <dbReference type="SAM" id="Phobius"/>
    </source>
</evidence>
<feature type="transmembrane region" description="Helical" evidence="5">
    <location>
        <begin position="139"/>
        <end position="157"/>
    </location>
</feature>